<proteinExistence type="predicted"/>
<reference evidence="2 3" key="1">
    <citation type="submission" date="2019-05" db="EMBL/GenBank/DDBJ databases">
        <title>Another draft genome of Portunus trituberculatus and its Hox gene families provides insights of decapod evolution.</title>
        <authorList>
            <person name="Jeong J.-H."/>
            <person name="Song I."/>
            <person name="Kim S."/>
            <person name="Choi T."/>
            <person name="Kim D."/>
            <person name="Ryu S."/>
            <person name="Kim W."/>
        </authorList>
    </citation>
    <scope>NUCLEOTIDE SEQUENCE [LARGE SCALE GENOMIC DNA]</scope>
    <source>
        <tissue evidence="2">Muscle</tissue>
    </source>
</reference>
<feature type="region of interest" description="Disordered" evidence="1">
    <location>
        <begin position="1"/>
        <end position="37"/>
    </location>
</feature>
<gene>
    <name evidence="2" type="ORF">E2C01_067651</name>
</gene>
<keyword evidence="3" id="KW-1185">Reference proteome</keyword>
<accession>A0A5B7HUC2</accession>
<feature type="compositionally biased region" description="Gly residues" evidence="1">
    <location>
        <begin position="10"/>
        <end position="19"/>
    </location>
</feature>
<evidence type="ECO:0000313" key="2">
    <source>
        <dbReference type="EMBL" id="MPC73326.1"/>
    </source>
</evidence>
<dbReference type="Proteomes" id="UP000324222">
    <property type="component" value="Unassembled WGS sequence"/>
</dbReference>
<evidence type="ECO:0000313" key="3">
    <source>
        <dbReference type="Proteomes" id="UP000324222"/>
    </source>
</evidence>
<name>A0A5B7HUC2_PORTR</name>
<organism evidence="2 3">
    <name type="scientific">Portunus trituberculatus</name>
    <name type="common">Swimming crab</name>
    <name type="synonym">Neptunus trituberculatus</name>
    <dbReference type="NCBI Taxonomy" id="210409"/>
    <lineage>
        <taxon>Eukaryota</taxon>
        <taxon>Metazoa</taxon>
        <taxon>Ecdysozoa</taxon>
        <taxon>Arthropoda</taxon>
        <taxon>Crustacea</taxon>
        <taxon>Multicrustacea</taxon>
        <taxon>Malacostraca</taxon>
        <taxon>Eumalacostraca</taxon>
        <taxon>Eucarida</taxon>
        <taxon>Decapoda</taxon>
        <taxon>Pleocyemata</taxon>
        <taxon>Brachyura</taxon>
        <taxon>Eubrachyura</taxon>
        <taxon>Portunoidea</taxon>
        <taxon>Portunidae</taxon>
        <taxon>Portuninae</taxon>
        <taxon>Portunus</taxon>
    </lineage>
</organism>
<comment type="caution">
    <text evidence="2">The sequence shown here is derived from an EMBL/GenBank/DDBJ whole genome shotgun (WGS) entry which is preliminary data.</text>
</comment>
<evidence type="ECO:0000256" key="1">
    <source>
        <dbReference type="SAM" id="MobiDB-lite"/>
    </source>
</evidence>
<sequence length="161" mass="17297">MSGVVWAGGRQDGAGGGPGQERTHELAGCSPPLHQPEARLPGRVFGSQCHVLETGQVSTGTAKTLLCDGGYVEGRQGPEERREERVCSRRGTPGLTRRPRWPRRATLPTAATSVKDGSKRVVCYRPAIREYPSHLGVRSFSAGISGTVASGRREPHALFRV</sequence>
<feature type="compositionally biased region" description="Basic and acidic residues" evidence="1">
    <location>
        <begin position="76"/>
        <end position="87"/>
    </location>
</feature>
<feature type="region of interest" description="Disordered" evidence="1">
    <location>
        <begin position="69"/>
        <end position="100"/>
    </location>
</feature>
<dbReference type="EMBL" id="VSRR010036585">
    <property type="protein sequence ID" value="MPC73326.1"/>
    <property type="molecule type" value="Genomic_DNA"/>
</dbReference>
<protein>
    <submittedName>
        <fullName evidence="2">Uncharacterized protein</fullName>
    </submittedName>
</protein>
<dbReference type="AlphaFoldDB" id="A0A5B7HUC2"/>